<dbReference type="InterPro" id="IPR050194">
    <property type="entry name" value="Glycosyltransferase_grp1"/>
</dbReference>
<evidence type="ECO:0000256" key="1">
    <source>
        <dbReference type="SAM" id="MobiDB-lite"/>
    </source>
</evidence>
<name>A0ABQ1JRZ9_9PROT</name>
<feature type="domain" description="Glycosyl transferase family 1" evidence="2">
    <location>
        <begin position="540"/>
        <end position="682"/>
    </location>
</feature>
<dbReference type="Pfam" id="PF06002">
    <property type="entry name" value="CST-I"/>
    <property type="match status" value="1"/>
</dbReference>
<gene>
    <name evidence="3" type="ORF">GCM10011503_25040</name>
</gene>
<keyword evidence="4" id="KW-1185">Reference proteome</keyword>
<sequence length="714" mass="80537">MEMNWKGLPEEVLSGALSYLSERTHLPLAIIGPGPTINDIDPKNIPDEVIRFRMNMFFAEPTPRFGRRVDGYFWANDLDVMYELMKSTFEEKIYDYKLFFTPNEIKPERPTGKAVADKCRAILKPRYDHWWLIGHHADVVRNMLLRPLPTQTFQALATALILGFRDIHLVGIDMYRNKGTRYAHDYSDDIKARLAEKHRKPGYEENAHSERRDIAFLQHLQKCFPDANITNASSVSPLRDVLPDSPLMHGKPINVTPRPIVPKPVPLKDPKTEIERLDAEVRALRSSRSFKFGQAIFKPAARVKAGLKGIKLIANGNGSASASSKAEETQPRPKVPSGPKTVAKTSKPAAAAAPAVASRPAKRGETQQPAPIAAPKKGAVDLLAICHETTSKTGGYRPIKNYVEETSSQGRETALIDLRKLDRTKKGKIVFPKAKRTIVNSIAAFEWKAVNDFLASRNEGVYLYLHEMDWIFNRIKREQPDLFDAIAEGMRRHPVLCVSQLQKDYIDRTFSTPFTKLIYNVARDGNLDPAMVKMEPEVANAEKLVLMVGTIQNRKGPQLYGQVADLAKARGLPYRFLWAGHQTEDVGELSENVEWLGHQPTDELQKLLRQVDRFMLTSHDDPFPLSCLEALSWGVPIVSYHYSGICEIIDGMPGCGVFYTRDADDALNELERAMNDRPDPMRLFFHARPFIDCNHFIRLLDEATSNEHLALVGT</sequence>
<evidence type="ECO:0000313" key="4">
    <source>
        <dbReference type="Proteomes" id="UP000628854"/>
    </source>
</evidence>
<feature type="region of interest" description="Disordered" evidence="1">
    <location>
        <begin position="316"/>
        <end position="373"/>
    </location>
</feature>
<organism evidence="3 4">
    <name type="scientific">Henriciella pelagia</name>
    <dbReference type="NCBI Taxonomy" id="1977912"/>
    <lineage>
        <taxon>Bacteria</taxon>
        <taxon>Pseudomonadati</taxon>
        <taxon>Pseudomonadota</taxon>
        <taxon>Alphaproteobacteria</taxon>
        <taxon>Hyphomonadales</taxon>
        <taxon>Hyphomonadaceae</taxon>
        <taxon>Henriciella</taxon>
    </lineage>
</organism>
<dbReference type="SUPFAM" id="SSF102414">
    <property type="entry name" value="Alpha-2,3/8-sialyltransferase CstII"/>
    <property type="match status" value="1"/>
</dbReference>
<accession>A0ABQ1JRZ9</accession>
<reference evidence="4" key="1">
    <citation type="journal article" date="2019" name="Int. J. Syst. Evol. Microbiol.">
        <title>The Global Catalogue of Microorganisms (GCM) 10K type strain sequencing project: providing services to taxonomists for standard genome sequencing and annotation.</title>
        <authorList>
            <consortium name="The Broad Institute Genomics Platform"/>
            <consortium name="The Broad Institute Genome Sequencing Center for Infectious Disease"/>
            <person name="Wu L."/>
            <person name="Ma J."/>
        </authorList>
    </citation>
    <scope>NUCLEOTIDE SEQUENCE [LARGE SCALE GENOMIC DNA]</scope>
    <source>
        <strain evidence="4">CGMCC 1.15928</strain>
    </source>
</reference>
<evidence type="ECO:0000259" key="2">
    <source>
        <dbReference type="Pfam" id="PF00534"/>
    </source>
</evidence>
<dbReference type="PANTHER" id="PTHR45947:SF3">
    <property type="entry name" value="SULFOQUINOVOSYL TRANSFERASE SQD2"/>
    <property type="match status" value="1"/>
</dbReference>
<dbReference type="PANTHER" id="PTHR45947">
    <property type="entry name" value="SULFOQUINOVOSYL TRANSFERASE SQD2"/>
    <property type="match status" value="1"/>
</dbReference>
<dbReference type="Gene3D" id="3.40.50.2000">
    <property type="entry name" value="Glycogen Phosphorylase B"/>
    <property type="match status" value="1"/>
</dbReference>
<protein>
    <recommendedName>
        <fullName evidence="2">Glycosyl transferase family 1 domain-containing protein</fullName>
    </recommendedName>
</protein>
<feature type="compositionally biased region" description="Low complexity" evidence="1">
    <location>
        <begin position="339"/>
        <end position="359"/>
    </location>
</feature>
<dbReference type="Proteomes" id="UP000628854">
    <property type="component" value="Unassembled WGS sequence"/>
</dbReference>
<dbReference type="CDD" id="cd03801">
    <property type="entry name" value="GT4_PimA-like"/>
    <property type="match status" value="1"/>
</dbReference>
<comment type="caution">
    <text evidence="3">The sequence shown here is derived from an EMBL/GenBank/DDBJ whole genome shotgun (WGS) entry which is preliminary data.</text>
</comment>
<dbReference type="InterPro" id="IPR009251">
    <property type="entry name" value="A-2_3-sialyltransferase"/>
</dbReference>
<proteinExistence type="predicted"/>
<dbReference type="EMBL" id="BMKF01000002">
    <property type="protein sequence ID" value="GGB75341.1"/>
    <property type="molecule type" value="Genomic_DNA"/>
</dbReference>
<dbReference type="Pfam" id="PF00534">
    <property type="entry name" value="Glycos_transf_1"/>
    <property type="match status" value="1"/>
</dbReference>
<dbReference type="SUPFAM" id="SSF53756">
    <property type="entry name" value="UDP-Glycosyltransferase/glycogen phosphorylase"/>
    <property type="match status" value="1"/>
</dbReference>
<dbReference type="InterPro" id="IPR036715">
    <property type="entry name" value="A-2_3-sialylTrfase_sf"/>
</dbReference>
<dbReference type="InterPro" id="IPR001296">
    <property type="entry name" value="Glyco_trans_1"/>
</dbReference>
<dbReference type="Gene3D" id="3.90.1480.10">
    <property type="entry name" value="Alpha-2,3-sialyltransferase"/>
    <property type="match status" value="1"/>
</dbReference>
<evidence type="ECO:0000313" key="3">
    <source>
        <dbReference type="EMBL" id="GGB75341.1"/>
    </source>
</evidence>